<dbReference type="SMART" id="SM00642">
    <property type="entry name" value="Aamy"/>
    <property type="match status" value="1"/>
</dbReference>
<dbReference type="Gene3D" id="2.60.40.10">
    <property type="entry name" value="Immunoglobulins"/>
    <property type="match status" value="1"/>
</dbReference>
<dbReference type="Gene3D" id="2.60.40.1180">
    <property type="entry name" value="Golgi alpha-mannosidase II"/>
    <property type="match status" value="1"/>
</dbReference>
<organism evidence="8 9">
    <name type="scientific">Bradyrhizobium denitrificans</name>
    <dbReference type="NCBI Taxonomy" id="2734912"/>
    <lineage>
        <taxon>Bacteria</taxon>
        <taxon>Pseudomonadati</taxon>
        <taxon>Pseudomonadota</taxon>
        <taxon>Alphaproteobacteria</taxon>
        <taxon>Hyphomicrobiales</taxon>
        <taxon>Nitrobacteraceae</taxon>
        <taxon>Bradyrhizobium</taxon>
    </lineage>
</organism>
<dbReference type="SUPFAM" id="SSF51445">
    <property type="entry name" value="(Trans)glycosidases"/>
    <property type="match status" value="1"/>
</dbReference>
<dbReference type="CDD" id="cd02855">
    <property type="entry name" value="E_set_GBE_prok_N"/>
    <property type="match status" value="1"/>
</dbReference>
<comment type="caution">
    <text evidence="8">The sequence shown here is derived from an EMBL/GenBank/DDBJ whole genome shotgun (WGS) entry which is preliminary data.</text>
</comment>
<protein>
    <recommendedName>
        <fullName evidence="4">1,4-alpha-glucan branching enzyme</fullName>
        <ecNumber evidence="4">2.4.1.18</ecNumber>
    </recommendedName>
</protein>
<dbReference type="SUPFAM" id="SSF51011">
    <property type="entry name" value="Glycosyl hydrolase domain"/>
    <property type="match status" value="1"/>
</dbReference>
<dbReference type="RefSeq" id="WP_172244063.1">
    <property type="nucleotide sequence ID" value="NZ_JABFDP010000061.1"/>
</dbReference>
<dbReference type="CDD" id="cd11325">
    <property type="entry name" value="AmyAc_GTHase"/>
    <property type="match status" value="1"/>
</dbReference>
<dbReference type="InterPro" id="IPR037439">
    <property type="entry name" value="Branching_enzy"/>
</dbReference>
<dbReference type="InterPro" id="IPR014756">
    <property type="entry name" value="Ig_E-set"/>
</dbReference>
<evidence type="ECO:0000256" key="3">
    <source>
        <dbReference type="ARBA" id="ARBA00009000"/>
    </source>
</evidence>
<evidence type="ECO:0000313" key="9">
    <source>
        <dbReference type="Proteomes" id="UP001314635"/>
    </source>
</evidence>
<evidence type="ECO:0000259" key="7">
    <source>
        <dbReference type="SMART" id="SM00642"/>
    </source>
</evidence>
<dbReference type="Pfam" id="PF02922">
    <property type="entry name" value="CBM_48"/>
    <property type="match status" value="1"/>
</dbReference>
<dbReference type="Proteomes" id="UP001314635">
    <property type="component" value="Unassembled WGS sequence"/>
</dbReference>
<dbReference type="InterPro" id="IPR006048">
    <property type="entry name" value="A-amylase/branching_C"/>
</dbReference>
<feature type="domain" description="Glycosyl hydrolase family 13 catalytic" evidence="7">
    <location>
        <begin position="149"/>
        <end position="541"/>
    </location>
</feature>
<evidence type="ECO:0000256" key="5">
    <source>
        <dbReference type="ARBA" id="ARBA00022679"/>
    </source>
</evidence>
<dbReference type="EC" id="2.4.1.18" evidence="4"/>
<accession>A0ABS5GJH3</accession>
<dbReference type="Pfam" id="PF02806">
    <property type="entry name" value="Alpha-amylase_C"/>
    <property type="match status" value="1"/>
</dbReference>
<dbReference type="InterPro" id="IPR013780">
    <property type="entry name" value="Glyco_hydro_b"/>
</dbReference>
<keyword evidence="9" id="KW-1185">Reference proteome</keyword>
<evidence type="ECO:0000256" key="4">
    <source>
        <dbReference type="ARBA" id="ARBA00012541"/>
    </source>
</evidence>
<dbReference type="EMBL" id="JAFCLK010000068">
    <property type="protein sequence ID" value="MBR1141482.1"/>
    <property type="molecule type" value="Genomic_DNA"/>
</dbReference>
<dbReference type="PANTHER" id="PTHR43651:SF11">
    <property type="entry name" value="MALTO-OLIGOSYLTREHALOSE TREHALOHYDROLASE"/>
    <property type="match status" value="1"/>
</dbReference>
<dbReference type="InterPro" id="IPR006047">
    <property type="entry name" value="GH13_cat_dom"/>
</dbReference>
<keyword evidence="5" id="KW-0808">Transferase</keyword>
<evidence type="ECO:0000313" key="8">
    <source>
        <dbReference type="EMBL" id="MBR1141482.1"/>
    </source>
</evidence>
<reference evidence="9" key="1">
    <citation type="journal article" date="2021" name="ISME J.">
        <title>Evolutionary origin and ecological implication of a unique nif island in free-living Bradyrhizobium lineages.</title>
        <authorList>
            <person name="Tao J."/>
        </authorList>
    </citation>
    <scope>NUCLEOTIDE SEQUENCE [LARGE SCALE GENOMIC DNA]</scope>
    <source>
        <strain evidence="9">SZCCT0094</strain>
    </source>
</reference>
<keyword evidence="6" id="KW-0119">Carbohydrate metabolism</keyword>
<dbReference type="Gene3D" id="3.20.20.80">
    <property type="entry name" value="Glycosidases"/>
    <property type="match status" value="1"/>
</dbReference>
<comment type="similarity">
    <text evidence="3">Belongs to the glycosyl hydrolase 13 family. GlgB subfamily.</text>
</comment>
<evidence type="ECO:0000256" key="1">
    <source>
        <dbReference type="ARBA" id="ARBA00000826"/>
    </source>
</evidence>
<evidence type="ECO:0000256" key="6">
    <source>
        <dbReference type="ARBA" id="ARBA00023277"/>
    </source>
</evidence>
<gene>
    <name evidence="8" type="ORF">JQ619_37625</name>
</gene>
<name>A0ABS5GJH3_9BRAD</name>
<dbReference type="InterPro" id="IPR017853">
    <property type="entry name" value="GH"/>
</dbReference>
<evidence type="ECO:0000256" key="2">
    <source>
        <dbReference type="ARBA" id="ARBA00002953"/>
    </source>
</evidence>
<dbReference type="SUPFAM" id="SSF81296">
    <property type="entry name" value="E set domains"/>
    <property type="match status" value="1"/>
</dbReference>
<dbReference type="InterPro" id="IPR013783">
    <property type="entry name" value="Ig-like_fold"/>
</dbReference>
<comment type="function">
    <text evidence="2">Catalyzes the formation of the alpha-1,6-glucosidic linkages in glycogen by scission of a 1,4-alpha-linked oligosaccharide from growing alpha-1,4-glucan chains and the subsequent attachment of the oligosaccharide to the alpha-1,6 position.</text>
</comment>
<sequence length="653" mass="71957">MDMLLEPVTLPPFPEGLRISLRQMHLLQAPMGGTLVTGGATFRVFAPHARAVYVSGPFNDWAQDASCRLAPIGNGHWAVFIPGLKDGDAYMYFVEGEGSSGYKRDPHARLLTVDPPFPQAHSVLRNPQAFPWHDTDFTPPPWNELVIYQLHVGSFDMKAGNPDGCFFDVIERVPHLARLGVNAIELLPVQEFPTMFSMGYNGTDLFSPETEYGEAEETHLAAYFTRTNEILAAAGAAPYADINVVRHCDDQLRALIDVCHVHGIAVLFDVVYNHAGGGFDENSIWFFDRQPYGDPNRSLYFTDQGWAGGQVFAYWNADVRQYLVDNAIMFYREYHADGLRFDEVSVMDRFGGWATCQQLTEALRAEKPDAIQIAEYWPVNPWVVKDIAQGGAGFDATWSDGLRLALRGAIASAAGGAGALVPMQPIAAAIADLSLDKRWRAVNSIENHDIVYAGREPRIPRLADPVNSRCWYARSRSRVATGLLLTAPGIPMLFMGQELFEDRPWSDTPSLDTTIQWPLLDGEDKITADAVRFTAELIAIRRSHPALTAEGCAIVHAHDGNRVLAFHRWDGQGDDVIVIVSLNETPWRDYAIGFPAPGQWHEVFNSDVYDNWVNPGVVGNNGAVTASGPALHGQPSSAMVTIPANGLLVFARG</sequence>
<proteinExistence type="inferred from homology"/>
<comment type="catalytic activity">
    <reaction evidence="1">
        <text>Transfers a segment of a (1-&gt;4)-alpha-D-glucan chain to a primary hydroxy group in a similar glucan chain.</text>
        <dbReference type="EC" id="2.4.1.18"/>
    </reaction>
</comment>
<dbReference type="InterPro" id="IPR044143">
    <property type="entry name" value="GlgB_N_E_set_prok"/>
</dbReference>
<dbReference type="PANTHER" id="PTHR43651">
    <property type="entry name" value="1,4-ALPHA-GLUCAN-BRANCHING ENZYME"/>
    <property type="match status" value="1"/>
</dbReference>
<dbReference type="InterPro" id="IPR004193">
    <property type="entry name" value="Glyco_hydro_13_N"/>
</dbReference>
<dbReference type="PIRSF" id="PIRSF000463">
    <property type="entry name" value="GlgB"/>
    <property type="match status" value="1"/>
</dbReference>